<dbReference type="Proteomes" id="UP000284662">
    <property type="component" value="Unassembled WGS sequence"/>
</dbReference>
<gene>
    <name evidence="1" type="ORF">DWZ11_09585</name>
</gene>
<dbReference type="EMBL" id="QRST01000022">
    <property type="protein sequence ID" value="RGQ03454.1"/>
    <property type="molecule type" value="Genomic_DNA"/>
</dbReference>
<dbReference type="SUPFAM" id="SSF47598">
    <property type="entry name" value="Ribbon-helix-helix"/>
    <property type="match status" value="1"/>
</dbReference>
<dbReference type="InterPro" id="IPR010985">
    <property type="entry name" value="Ribbon_hlx_hlx"/>
</dbReference>
<dbReference type="Gene3D" id="1.10.1220.10">
    <property type="entry name" value="Met repressor-like"/>
    <property type="match status" value="1"/>
</dbReference>
<evidence type="ECO:0000313" key="2">
    <source>
        <dbReference type="Proteomes" id="UP000284662"/>
    </source>
</evidence>
<dbReference type="GO" id="GO:0006355">
    <property type="term" value="P:regulation of DNA-templated transcription"/>
    <property type="evidence" value="ECO:0007669"/>
    <property type="project" value="InterPro"/>
</dbReference>
<protein>
    <submittedName>
        <fullName evidence="1">Uncharacterized protein</fullName>
    </submittedName>
</protein>
<name>A0A411ZKW9_9FIRM</name>
<proteinExistence type="predicted"/>
<organism evidence="1 2">
    <name type="scientific">Megamonas rupellensis</name>
    <dbReference type="NCBI Taxonomy" id="491921"/>
    <lineage>
        <taxon>Bacteria</taxon>
        <taxon>Bacillati</taxon>
        <taxon>Bacillota</taxon>
        <taxon>Negativicutes</taxon>
        <taxon>Selenomonadales</taxon>
        <taxon>Selenomonadaceae</taxon>
        <taxon>Megamonas</taxon>
    </lineage>
</organism>
<accession>A0A411ZKW9</accession>
<reference evidence="1 2" key="1">
    <citation type="submission" date="2018-08" db="EMBL/GenBank/DDBJ databases">
        <title>A genome reference for cultivated species of the human gut microbiota.</title>
        <authorList>
            <person name="Zou Y."/>
            <person name="Xue W."/>
            <person name="Luo G."/>
        </authorList>
    </citation>
    <scope>NUCLEOTIDE SEQUENCE [LARGE SCALE GENOMIC DNA]</scope>
    <source>
        <strain evidence="1 2">AF29-2</strain>
    </source>
</reference>
<sequence length="121" mass="14272">MSKSFKLNAAVKSPTMNFISDESKKEIETKINDTDKVEVVDENGKSAVVHLPKGYKIEDIKLENMFKEKKNKRLQVLMYPTQYNRMKNYCESNNIKINSFINEAIKYYLDKQIEEIKKQQQ</sequence>
<dbReference type="InterPro" id="IPR013321">
    <property type="entry name" value="Arc_rbn_hlx_hlx"/>
</dbReference>
<dbReference type="AlphaFoldDB" id="A0A411ZKW9"/>
<comment type="caution">
    <text evidence="1">The sequence shown here is derived from an EMBL/GenBank/DDBJ whole genome shotgun (WGS) entry which is preliminary data.</text>
</comment>
<dbReference type="RefSeq" id="WP_117976982.1">
    <property type="nucleotide sequence ID" value="NZ_QRST01000022.1"/>
</dbReference>
<evidence type="ECO:0000313" key="1">
    <source>
        <dbReference type="EMBL" id="RGQ03454.1"/>
    </source>
</evidence>